<name>A0A7K0G8S5_9ACTN</name>
<dbReference type="Pfam" id="PF02021">
    <property type="entry name" value="UPF0102"/>
    <property type="match status" value="1"/>
</dbReference>
<dbReference type="PANTHER" id="PTHR34039:SF1">
    <property type="entry name" value="UPF0102 PROTEIN YRAN"/>
    <property type="match status" value="1"/>
</dbReference>
<protein>
    <recommendedName>
        <fullName evidence="2">UPF0102 protein GJE22_06460</fullName>
    </recommendedName>
</protein>
<keyword evidence="4" id="KW-1185">Reference proteome</keyword>
<evidence type="ECO:0000313" key="3">
    <source>
        <dbReference type="EMBL" id="MRX80233.1"/>
    </source>
</evidence>
<sequence>MLLPLGEGATMGAVEGTLRSAYDLTDMAEGEHVDEFTAKELGNLGELIAASYLDHRGYEVLEQGYRCPEGEADLIAYDPDEDVIVLVEVKTRRVHEPCSAEPEAAVDRRKRERYRRIASCYLMDRFPVLSLRFDVIGISVTSETEAIIEHYFDVFAWEADR</sequence>
<dbReference type="GO" id="GO:0003676">
    <property type="term" value="F:nucleic acid binding"/>
    <property type="evidence" value="ECO:0007669"/>
    <property type="project" value="InterPro"/>
</dbReference>
<dbReference type="PANTHER" id="PTHR34039">
    <property type="entry name" value="UPF0102 PROTEIN YRAN"/>
    <property type="match status" value="1"/>
</dbReference>
<dbReference type="InterPro" id="IPR003509">
    <property type="entry name" value="UPF0102_YraN-like"/>
</dbReference>
<organism evidence="3 4">
    <name type="scientific">Enorma shizhengliae</name>
    <dbReference type="NCBI Taxonomy" id="2606615"/>
    <lineage>
        <taxon>Bacteria</taxon>
        <taxon>Bacillati</taxon>
        <taxon>Actinomycetota</taxon>
        <taxon>Coriobacteriia</taxon>
        <taxon>Coriobacteriales</taxon>
        <taxon>Coriobacteriaceae</taxon>
        <taxon>Enorma</taxon>
    </lineage>
</organism>
<accession>A0A7K0G8S5</accession>
<dbReference type="EMBL" id="VTFZ01000007">
    <property type="protein sequence ID" value="MRX80233.1"/>
    <property type="molecule type" value="Genomic_DNA"/>
</dbReference>
<evidence type="ECO:0000256" key="2">
    <source>
        <dbReference type="HAMAP-Rule" id="MF_00048"/>
    </source>
</evidence>
<dbReference type="AlphaFoldDB" id="A0A7K0G8S5"/>
<dbReference type="SUPFAM" id="SSF52980">
    <property type="entry name" value="Restriction endonuclease-like"/>
    <property type="match status" value="1"/>
</dbReference>
<gene>
    <name evidence="3" type="ORF">GJE22_06460</name>
</gene>
<reference evidence="4" key="1">
    <citation type="submission" date="2019-08" db="EMBL/GenBank/DDBJ databases">
        <title>Arthrobacter sp. nov., isolated from plateau pika and Tibetan wild ass.</title>
        <authorList>
            <person name="Ge Y."/>
        </authorList>
    </citation>
    <scope>NUCLEOTIDE SEQUENCE [LARGE SCALE GENOMIC DNA]</scope>
    <source>
        <strain evidence="4">HF-1365</strain>
    </source>
</reference>
<dbReference type="HAMAP" id="MF_00048">
    <property type="entry name" value="UPF0102"/>
    <property type="match status" value="1"/>
</dbReference>
<dbReference type="CDD" id="cd20736">
    <property type="entry name" value="PoNe_Nuclease"/>
    <property type="match status" value="1"/>
</dbReference>
<comment type="similarity">
    <text evidence="1 2">Belongs to the UPF0102 family.</text>
</comment>
<proteinExistence type="inferred from homology"/>
<evidence type="ECO:0000256" key="1">
    <source>
        <dbReference type="ARBA" id="ARBA00006738"/>
    </source>
</evidence>
<dbReference type="InterPro" id="IPR011335">
    <property type="entry name" value="Restrct_endonuc-II-like"/>
</dbReference>
<comment type="caution">
    <text evidence="3">The sequence shown here is derived from an EMBL/GenBank/DDBJ whole genome shotgun (WGS) entry which is preliminary data.</text>
</comment>
<evidence type="ECO:0000313" key="4">
    <source>
        <dbReference type="Proteomes" id="UP000470010"/>
    </source>
</evidence>
<dbReference type="Proteomes" id="UP000470010">
    <property type="component" value="Unassembled WGS sequence"/>
</dbReference>
<dbReference type="InterPro" id="IPR011856">
    <property type="entry name" value="tRNA_endonuc-like_dom_sf"/>
</dbReference>
<dbReference type="Gene3D" id="3.40.1350.10">
    <property type="match status" value="1"/>
</dbReference>